<accession>A0AAD8L5I7</accession>
<protein>
    <submittedName>
        <fullName evidence="1">Uncharacterized protein</fullName>
    </submittedName>
</protein>
<sequence>MVAGVLRGNSIDEVPQSVSNSSQIHLRSPSVSIAGHQDYEQEGFCTYIITLQGEAGFNSIYLVLNDMMIKMMV</sequence>
<dbReference type="AlphaFoldDB" id="A0AAD8L5I7"/>
<comment type="caution">
    <text evidence="1">The sequence shown here is derived from an EMBL/GenBank/DDBJ whole genome shotgun (WGS) entry which is preliminary data.</text>
</comment>
<organism evidence="1 2">
    <name type="scientific">Tagetes erecta</name>
    <name type="common">African marigold</name>
    <dbReference type="NCBI Taxonomy" id="13708"/>
    <lineage>
        <taxon>Eukaryota</taxon>
        <taxon>Viridiplantae</taxon>
        <taxon>Streptophyta</taxon>
        <taxon>Embryophyta</taxon>
        <taxon>Tracheophyta</taxon>
        <taxon>Spermatophyta</taxon>
        <taxon>Magnoliopsida</taxon>
        <taxon>eudicotyledons</taxon>
        <taxon>Gunneridae</taxon>
        <taxon>Pentapetalae</taxon>
        <taxon>asterids</taxon>
        <taxon>campanulids</taxon>
        <taxon>Asterales</taxon>
        <taxon>Asteraceae</taxon>
        <taxon>Asteroideae</taxon>
        <taxon>Heliantheae alliance</taxon>
        <taxon>Tageteae</taxon>
        <taxon>Tagetes</taxon>
    </lineage>
</organism>
<evidence type="ECO:0000313" key="2">
    <source>
        <dbReference type="Proteomes" id="UP001229421"/>
    </source>
</evidence>
<gene>
    <name evidence="1" type="ORF">QVD17_09915</name>
</gene>
<keyword evidence="2" id="KW-1185">Reference proteome</keyword>
<dbReference type="EMBL" id="JAUHHV010000002">
    <property type="protein sequence ID" value="KAK1433011.1"/>
    <property type="molecule type" value="Genomic_DNA"/>
</dbReference>
<name>A0AAD8L5I7_TARER</name>
<evidence type="ECO:0000313" key="1">
    <source>
        <dbReference type="EMBL" id="KAK1433011.1"/>
    </source>
</evidence>
<reference evidence="1" key="1">
    <citation type="journal article" date="2023" name="bioRxiv">
        <title>Improved chromosome-level genome assembly for marigold (Tagetes erecta).</title>
        <authorList>
            <person name="Jiang F."/>
            <person name="Yuan L."/>
            <person name="Wang S."/>
            <person name="Wang H."/>
            <person name="Xu D."/>
            <person name="Wang A."/>
            <person name="Fan W."/>
        </authorList>
    </citation>
    <scope>NUCLEOTIDE SEQUENCE</scope>
    <source>
        <strain evidence="1">WSJ</strain>
        <tissue evidence="1">Leaf</tissue>
    </source>
</reference>
<dbReference type="Proteomes" id="UP001229421">
    <property type="component" value="Unassembled WGS sequence"/>
</dbReference>
<proteinExistence type="predicted"/>